<organism evidence="2 3">
    <name type="scientific">Putridiphycobacter roseus</name>
    <dbReference type="NCBI Taxonomy" id="2219161"/>
    <lineage>
        <taxon>Bacteria</taxon>
        <taxon>Pseudomonadati</taxon>
        <taxon>Bacteroidota</taxon>
        <taxon>Flavobacteriia</taxon>
        <taxon>Flavobacteriales</taxon>
        <taxon>Crocinitomicaceae</taxon>
        <taxon>Putridiphycobacter</taxon>
    </lineage>
</organism>
<dbReference type="RefSeq" id="WP_111062829.1">
    <property type="nucleotide sequence ID" value="NZ_JBHUCU010000016.1"/>
</dbReference>
<comment type="caution">
    <text evidence="2">The sequence shown here is derived from an EMBL/GenBank/DDBJ whole genome shotgun (WGS) entry which is preliminary data.</text>
</comment>
<gene>
    <name evidence="2" type="ORF">DNU06_08515</name>
</gene>
<dbReference type="AlphaFoldDB" id="A0A2W1N0M3"/>
<sequence>MLFNRFLLWSFLSTGFISFSQMDTSYTHNRNRAALYSAILPGAGSIYNEFGHRKVQGRKNISWWRAPLYWAGLGFTGYLSVYNAKEASLFKKEWLYRQDKEEGVFLYSRFNGISDLTLTTNFDDATKYRDYSIAGFFLIYGINLLDAYTDAHFVTFDVSEDLSLNLAPKFFKSNDFGCSLVLNFK</sequence>
<evidence type="ECO:0000313" key="2">
    <source>
        <dbReference type="EMBL" id="PZE17304.1"/>
    </source>
</evidence>
<keyword evidence="3" id="KW-1185">Reference proteome</keyword>
<dbReference type="Proteomes" id="UP000249248">
    <property type="component" value="Unassembled WGS sequence"/>
</dbReference>
<dbReference type="Pfam" id="PF18935">
    <property type="entry name" value="DUF5683"/>
    <property type="match status" value="1"/>
</dbReference>
<name>A0A2W1N0M3_9FLAO</name>
<dbReference type="OrthoDB" id="9813910at2"/>
<reference evidence="2 3" key="1">
    <citation type="submission" date="2018-06" db="EMBL/GenBank/DDBJ databases">
        <title>The draft genome sequence of Crocinitomix sp. SM1701.</title>
        <authorList>
            <person name="Zhang X."/>
        </authorList>
    </citation>
    <scope>NUCLEOTIDE SEQUENCE [LARGE SCALE GENOMIC DNA]</scope>
    <source>
        <strain evidence="2 3">SM1701</strain>
    </source>
</reference>
<dbReference type="InterPro" id="IPR043738">
    <property type="entry name" value="DUF5683"/>
</dbReference>
<accession>A0A2W1N0M3</accession>
<feature type="domain" description="DUF5683" evidence="1">
    <location>
        <begin position="28"/>
        <end position="181"/>
    </location>
</feature>
<dbReference type="EMBL" id="QKSB01000004">
    <property type="protein sequence ID" value="PZE17304.1"/>
    <property type="molecule type" value="Genomic_DNA"/>
</dbReference>
<protein>
    <recommendedName>
        <fullName evidence="1">DUF5683 domain-containing protein</fullName>
    </recommendedName>
</protein>
<evidence type="ECO:0000259" key="1">
    <source>
        <dbReference type="Pfam" id="PF18935"/>
    </source>
</evidence>
<evidence type="ECO:0000313" key="3">
    <source>
        <dbReference type="Proteomes" id="UP000249248"/>
    </source>
</evidence>
<proteinExistence type="predicted"/>